<keyword evidence="1" id="KW-0802">TPR repeat</keyword>
<evidence type="ECO:0000256" key="2">
    <source>
        <dbReference type="SAM" id="MobiDB-lite"/>
    </source>
</evidence>
<reference evidence="4" key="2">
    <citation type="submission" date="2021-04" db="EMBL/GenBank/DDBJ databases">
        <authorList>
            <person name="Gilroy R."/>
        </authorList>
    </citation>
    <scope>NUCLEOTIDE SEQUENCE</scope>
    <source>
        <strain evidence="4">CHK192-9172</strain>
    </source>
</reference>
<keyword evidence="3" id="KW-0472">Membrane</keyword>
<dbReference type="SUPFAM" id="SSF48452">
    <property type="entry name" value="TPR-like"/>
    <property type="match status" value="1"/>
</dbReference>
<reference evidence="4" key="1">
    <citation type="journal article" date="2021" name="PeerJ">
        <title>Extensive microbial diversity within the chicken gut microbiome revealed by metagenomics and culture.</title>
        <authorList>
            <person name="Gilroy R."/>
            <person name="Ravi A."/>
            <person name="Getino M."/>
            <person name="Pursley I."/>
            <person name="Horton D.L."/>
            <person name="Alikhan N.F."/>
            <person name="Baker D."/>
            <person name="Gharbi K."/>
            <person name="Hall N."/>
            <person name="Watson M."/>
            <person name="Adriaenssens E.M."/>
            <person name="Foster-Nyarko E."/>
            <person name="Jarju S."/>
            <person name="Secka A."/>
            <person name="Antonio M."/>
            <person name="Oren A."/>
            <person name="Chaudhuri R.R."/>
            <person name="La Ragione R."/>
            <person name="Hildebrand F."/>
            <person name="Pallen M.J."/>
        </authorList>
    </citation>
    <scope>NUCLEOTIDE SEQUENCE</scope>
    <source>
        <strain evidence="4">CHK192-9172</strain>
    </source>
</reference>
<feature type="repeat" description="TPR" evidence="1">
    <location>
        <begin position="115"/>
        <end position="148"/>
    </location>
</feature>
<dbReference type="EMBL" id="DXCH01000048">
    <property type="protein sequence ID" value="HIZ06661.1"/>
    <property type="molecule type" value="Genomic_DNA"/>
</dbReference>
<dbReference type="InterPro" id="IPR011990">
    <property type="entry name" value="TPR-like_helical_dom_sf"/>
</dbReference>
<feature type="compositionally biased region" description="Basic and acidic residues" evidence="2">
    <location>
        <begin position="43"/>
        <end position="72"/>
    </location>
</feature>
<feature type="non-terminal residue" evidence="4">
    <location>
        <position position="160"/>
    </location>
</feature>
<feature type="compositionally biased region" description="Basic residues" evidence="2">
    <location>
        <begin position="73"/>
        <end position="84"/>
    </location>
</feature>
<dbReference type="InterPro" id="IPR019734">
    <property type="entry name" value="TPR_rpt"/>
</dbReference>
<evidence type="ECO:0008006" key="6">
    <source>
        <dbReference type="Google" id="ProtNLM"/>
    </source>
</evidence>
<comment type="caution">
    <text evidence="4">The sequence shown here is derived from an EMBL/GenBank/DDBJ whole genome shotgun (WGS) entry which is preliminary data.</text>
</comment>
<name>A0A9D2D142_9FIRM</name>
<protein>
    <recommendedName>
        <fullName evidence="6">Zinc-ribbon domain-containing protein</fullName>
    </recommendedName>
</protein>
<sequence length="160" mass="17918">MKCSKCGTELKVGCVYCPKCGKEMQVSDSTLLEDDFLSDLLEEEKNHKTDNETGEKTAKADSAKKIPENDRKKGTRKSPGRKSSRKKKILVVVVCLICIAAVLGGILCYMKMNSFSSLYRKAEIKYNTGMYEDAREILEKAMRKEPDSQNGCLLMGKICE</sequence>
<keyword evidence="3" id="KW-1133">Transmembrane helix</keyword>
<proteinExistence type="predicted"/>
<evidence type="ECO:0000313" key="4">
    <source>
        <dbReference type="EMBL" id="HIZ06661.1"/>
    </source>
</evidence>
<feature type="region of interest" description="Disordered" evidence="2">
    <location>
        <begin position="43"/>
        <end position="84"/>
    </location>
</feature>
<dbReference type="AlphaFoldDB" id="A0A9D2D142"/>
<organism evidence="4 5">
    <name type="scientific">Candidatus Eubacterium avistercoris</name>
    <dbReference type="NCBI Taxonomy" id="2838567"/>
    <lineage>
        <taxon>Bacteria</taxon>
        <taxon>Bacillati</taxon>
        <taxon>Bacillota</taxon>
        <taxon>Clostridia</taxon>
        <taxon>Eubacteriales</taxon>
        <taxon>Eubacteriaceae</taxon>
        <taxon>Eubacterium</taxon>
    </lineage>
</organism>
<feature type="transmembrane region" description="Helical" evidence="3">
    <location>
        <begin position="89"/>
        <end position="112"/>
    </location>
</feature>
<keyword evidence="3" id="KW-0812">Transmembrane</keyword>
<dbReference type="Proteomes" id="UP000824024">
    <property type="component" value="Unassembled WGS sequence"/>
</dbReference>
<evidence type="ECO:0000256" key="1">
    <source>
        <dbReference type="PROSITE-ProRule" id="PRU00339"/>
    </source>
</evidence>
<evidence type="ECO:0000256" key="3">
    <source>
        <dbReference type="SAM" id="Phobius"/>
    </source>
</evidence>
<gene>
    <name evidence="4" type="ORF">IAA08_01855</name>
</gene>
<accession>A0A9D2D142</accession>
<evidence type="ECO:0000313" key="5">
    <source>
        <dbReference type="Proteomes" id="UP000824024"/>
    </source>
</evidence>
<dbReference type="PROSITE" id="PS50005">
    <property type="entry name" value="TPR"/>
    <property type="match status" value="1"/>
</dbReference>